<dbReference type="AlphaFoldDB" id="A0AAW0KXG2"/>
<accession>A0AAW0KXG2</accession>
<evidence type="ECO:0000313" key="1">
    <source>
        <dbReference type="EMBL" id="KAK7843346.1"/>
    </source>
</evidence>
<dbReference type="Proteomes" id="UP000237347">
    <property type="component" value="Unassembled WGS sequence"/>
</dbReference>
<organism evidence="1 2">
    <name type="scientific">Quercus suber</name>
    <name type="common">Cork oak</name>
    <dbReference type="NCBI Taxonomy" id="58331"/>
    <lineage>
        <taxon>Eukaryota</taxon>
        <taxon>Viridiplantae</taxon>
        <taxon>Streptophyta</taxon>
        <taxon>Embryophyta</taxon>
        <taxon>Tracheophyta</taxon>
        <taxon>Spermatophyta</taxon>
        <taxon>Magnoliopsida</taxon>
        <taxon>eudicotyledons</taxon>
        <taxon>Gunneridae</taxon>
        <taxon>Pentapetalae</taxon>
        <taxon>rosids</taxon>
        <taxon>fabids</taxon>
        <taxon>Fagales</taxon>
        <taxon>Fagaceae</taxon>
        <taxon>Quercus</taxon>
    </lineage>
</organism>
<gene>
    <name evidence="1" type="ORF">CFP56_012735</name>
</gene>
<protein>
    <submittedName>
        <fullName evidence="1">Uncharacterized protein</fullName>
    </submittedName>
</protein>
<evidence type="ECO:0000313" key="2">
    <source>
        <dbReference type="Proteomes" id="UP000237347"/>
    </source>
</evidence>
<name>A0AAW0KXG2_QUESU</name>
<keyword evidence="2" id="KW-1185">Reference proteome</keyword>
<sequence>MITKPSVDEITYSPDHILFPVPTKTDMLQLSDIGGEEFVASCTRPSSCNLSEKNGQIDSISLVERRGSSFDLFTAQTIKMFRGKQGFLSRVRWRMSLKIARNGEIPMPPATKIRFSYLENQMVKSIHKIEDNNMKLKIKLDI</sequence>
<dbReference type="EMBL" id="PKMF04000206">
    <property type="protein sequence ID" value="KAK7843346.1"/>
    <property type="molecule type" value="Genomic_DNA"/>
</dbReference>
<comment type="caution">
    <text evidence="1">The sequence shown here is derived from an EMBL/GenBank/DDBJ whole genome shotgun (WGS) entry which is preliminary data.</text>
</comment>
<reference evidence="1 2" key="1">
    <citation type="journal article" date="2018" name="Sci. Data">
        <title>The draft genome sequence of cork oak.</title>
        <authorList>
            <person name="Ramos A.M."/>
            <person name="Usie A."/>
            <person name="Barbosa P."/>
            <person name="Barros P.M."/>
            <person name="Capote T."/>
            <person name="Chaves I."/>
            <person name="Simoes F."/>
            <person name="Abreu I."/>
            <person name="Carrasquinho I."/>
            <person name="Faro C."/>
            <person name="Guimaraes J.B."/>
            <person name="Mendonca D."/>
            <person name="Nobrega F."/>
            <person name="Rodrigues L."/>
            <person name="Saibo N.J.M."/>
            <person name="Varela M.C."/>
            <person name="Egas C."/>
            <person name="Matos J."/>
            <person name="Miguel C.M."/>
            <person name="Oliveira M.M."/>
            <person name="Ricardo C.P."/>
            <person name="Goncalves S."/>
        </authorList>
    </citation>
    <scope>NUCLEOTIDE SEQUENCE [LARGE SCALE GENOMIC DNA]</scope>
    <source>
        <strain evidence="2">cv. HL8</strain>
    </source>
</reference>
<proteinExistence type="predicted"/>